<evidence type="ECO:0000259" key="1">
    <source>
        <dbReference type="Pfam" id="PF24626"/>
    </source>
</evidence>
<accession>A0A6L2LU89</accession>
<proteinExistence type="predicted"/>
<keyword evidence="2" id="KW-0548">Nucleotidyltransferase</keyword>
<protein>
    <submittedName>
        <fullName evidence="2">Reverse transcriptase domain-containing protein</fullName>
    </submittedName>
</protein>
<name>A0A6L2LU89_TANCI</name>
<dbReference type="Gene3D" id="3.30.420.10">
    <property type="entry name" value="Ribonuclease H-like superfamily/Ribonuclease H"/>
    <property type="match status" value="1"/>
</dbReference>
<dbReference type="GO" id="GO:0003676">
    <property type="term" value="F:nucleic acid binding"/>
    <property type="evidence" value="ECO:0007669"/>
    <property type="project" value="InterPro"/>
</dbReference>
<dbReference type="InterPro" id="IPR036397">
    <property type="entry name" value="RNaseH_sf"/>
</dbReference>
<organism evidence="2">
    <name type="scientific">Tanacetum cinerariifolium</name>
    <name type="common">Dalmatian daisy</name>
    <name type="synonym">Chrysanthemum cinerariifolium</name>
    <dbReference type="NCBI Taxonomy" id="118510"/>
    <lineage>
        <taxon>Eukaryota</taxon>
        <taxon>Viridiplantae</taxon>
        <taxon>Streptophyta</taxon>
        <taxon>Embryophyta</taxon>
        <taxon>Tracheophyta</taxon>
        <taxon>Spermatophyta</taxon>
        <taxon>Magnoliopsida</taxon>
        <taxon>eudicotyledons</taxon>
        <taxon>Gunneridae</taxon>
        <taxon>Pentapetalae</taxon>
        <taxon>asterids</taxon>
        <taxon>campanulids</taxon>
        <taxon>Asterales</taxon>
        <taxon>Asteraceae</taxon>
        <taxon>Asteroideae</taxon>
        <taxon>Anthemideae</taxon>
        <taxon>Anthemidinae</taxon>
        <taxon>Tanacetum</taxon>
    </lineage>
</organism>
<keyword evidence="2" id="KW-0695">RNA-directed DNA polymerase</keyword>
<dbReference type="EMBL" id="BKCJ010004894">
    <property type="protein sequence ID" value="GEU63705.1"/>
    <property type="molecule type" value="Genomic_DNA"/>
</dbReference>
<dbReference type="PANTHER" id="PTHR46148:SF59">
    <property type="entry name" value="NUCLEOTIDYLTRANSFERASE, RIBONUCLEASE H"/>
    <property type="match status" value="1"/>
</dbReference>
<dbReference type="Pfam" id="PF24626">
    <property type="entry name" value="SH3_Tf2-1"/>
    <property type="match status" value="1"/>
</dbReference>
<sequence length="195" mass="22503">MILEDISKGVVNAVGYEYGLPSPNRWTECAYYPTLEDMLRACVIDFRGSWDTHLPLVDFSYNNSYHSSIKYALFEAYTDEIRFGKKGKLTPRYVRPFEIVEQVSSIAYHLRLPQEINSIHNMFNVSNLKKCLADANLHVPLEEIKISDNLHFVEEHVEIVDHEVKKLNQEGLQSTRSVEILSEERNSHGSEKINS</sequence>
<dbReference type="PANTHER" id="PTHR46148">
    <property type="entry name" value="CHROMO DOMAIN-CONTAINING PROTEIN"/>
    <property type="match status" value="1"/>
</dbReference>
<reference evidence="2" key="1">
    <citation type="journal article" date="2019" name="Sci. Rep.">
        <title>Draft genome of Tanacetum cinerariifolium, the natural source of mosquito coil.</title>
        <authorList>
            <person name="Yamashiro T."/>
            <person name="Shiraishi A."/>
            <person name="Satake H."/>
            <person name="Nakayama K."/>
        </authorList>
    </citation>
    <scope>NUCLEOTIDE SEQUENCE</scope>
</reference>
<keyword evidence="2" id="KW-0808">Transferase</keyword>
<feature type="domain" description="Tf2-1-like SH3-like" evidence="1">
    <location>
        <begin position="79"/>
        <end position="131"/>
    </location>
</feature>
<evidence type="ECO:0000313" key="2">
    <source>
        <dbReference type="EMBL" id="GEU63705.1"/>
    </source>
</evidence>
<gene>
    <name evidence="2" type="ORF">Tci_035683</name>
</gene>
<comment type="caution">
    <text evidence="2">The sequence shown here is derived from an EMBL/GenBank/DDBJ whole genome shotgun (WGS) entry which is preliminary data.</text>
</comment>
<dbReference type="AlphaFoldDB" id="A0A6L2LU89"/>
<dbReference type="GO" id="GO:0003964">
    <property type="term" value="F:RNA-directed DNA polymerase activity"/>
    <property type="evidence" value="ECO:0007669"/>
    <property type="project" value="UniProtKB-KW"/>
</dbReference>
<dbReference type="InterPro" id="IPR056924">
    <property type="entry name" value="SH3_Tf2-1"/>
</dbReference>